<dbReference type="SUPFAM" id="SSF53067">
    <property type="entry name" value="Actin-like ATPase domain"/>
    <property type="match status" value="1"/>
</dbReference>
<comment type="caution">
    <text evidence="3">The sequence shown here is derived from an EMBL/GenBank/DDBJ whole genome shotgun (WGS) entry which is preliminary data.</text>
</comment>
<accession>A0A9D4IHE5</accession>
<dbReference type="GO" id="GO:0016787">
    <property type="term" value="F:hydrolase activity"/>
    <property type="evidence" value="ECO:0007669"/>
    <property type="project" value="InterPro"/>
</dbReference>
<dbReference type="InterPro" id="IPR002821">
    <property type="entry name" value="Hydantoinase_A"/>
</dbReference>
<dbReference type="Pfam" id="PF01968">
    <property type="entry name" value="Hydantoinase_A"/>
    <property type="match status" value="1"/>
</dbReference>
<dbReference type="PANTHER" id="PTHR11365:SF10">
    <property type="entry name" value="HYDANTOINASE_OXOPROLINASE"/>
    <property type="match status" value="1"/>
</dbReference>
<dbReference type="Gene3D" id="3.30.420.40">
    <property type="match status" value="1"/>
</dbReference>
<sequence>MVVTRVVIGVDVGGTNTDAVIVAKSEGKLKIIAKSKTQTTSDVTTGVTKAIHLALIASRKENVSLVVQQVNIGTTQFINAVVECKHLVKVAVIRLCGTASRKLPPFSDFAKRLIESVQGSVFMLNGGYQFDGQAITPVDEEEVVRSVEILKAKGEKNIVVSGIFSPVRREQETRVAEIIRQHLPDASITVSHEIGKLGLLERENAAVLNECIKPLCSETFMGLRSALDRIGLRCPLFLTQNDGTILTHEKALRFPVLLFASGTTNSMRGAAFLCGITDALVVDIGGTSTDVGLLLNGFPREAAAEVKIGGIRTNFRMPDVMSIGLGGGSHVSWSTKKGKSQMTVGPQSAGCRLLSEALVFEDSSNVEGRIVTATDIAVAAGMADIGRKENVAHLDRAFVDEAVQTIHGMLTVCVDKMRLNNRELPMILVGGGSIIVDKTATFDGISEVIVPDHYDVANAVGAALSQISATVNRVVDLEQYINQQEMDAKLSSVLKASPDVSVEQQKDMTDRVKTEIYQRAREGAIREIIETVKAEAIRAGATEESISVVEKEDIALTYIPGSATRIKGKRTFNH</sequence>
<dbReference type="InterPro" id="IPR008040">
    <property type="entry name" value="Hydant_A_N"/>
</dbReference>
<gene>
    <name evidence="3" type="ORF">DPMN_173938</name>
</gene>
<reference evidence="3" key="1">
    <citation type="journal article" date="2019" name="bioRxiv">
        <title>The Genome of the Zebra Mussel, Dreissena polymorpha: A Resource for Invasive Species Research.</title>
        <authorList>
            <person name="McCartney M.A."/>
            <person name="Auch B."/>
            <person name="Kono T."/>
            <person name="Mallez S."/>
            <person name="Zhang Y."/>
            <person name="Obille A."/>
            <person name="Becker A."/>
            <person name="Abrahante J.E."/>
            <person name="Garbe J."/>
            <person name="Badalamenti J.P."/>
            <person name="Herman A."/>
            <person name="Mangelson H."/>
            <person name="Liachko I."/>
            <person name="Sullivan S."/>
            <person name="Sone E.D."/>
            <person name="Koren S."/>
            <person name="Silverstein K.A.T."/>
            <person name="Beckman K.B."/>
            <person name="Gohl D.M."/>
        </authorList>
    </citation>
    <scope>NUCLEOTIDE SEQUENCE</scope>
    <source>
        <strain evidence="3">Duluth1</strain>
        <tissue evidence="3">Whole animal</tissue>
    </source>
</reference>
<dbReference type="PANTHER" id="PTHR11365">
    <property type="entry name" value="5-OXOPROLINASE RELATED"/>
    <property type="match status" value="1"/>
</dbReference>
<feature type="domain" description="Hydantoinase/oxoprolinase N-terminal" evidence="2">
    <location>
        <begin position="8"/>
        <end position="182"/>
    </location>
</feature>
<evidence type="ECO:0000259" key="1">
    <source>
        <dbReference type="Pfam" id="PF01968"/>
    </source>
</evidence>
<dbReference type="Proteomes" id="UP000828390">
    <property type="component" value="Unassembled WGS sequence"/>
</dbReference>
<reference evidence="3" key="2">
    <citation type="submission" date="2020-11" db="EMBL/GenBank/DDBJ databases">
        <authorList>
            <person name="McCartney M.A."/>
            <person name="Auch B."/>
            <person name="Kono T."/>
            <person name="Mallez S."/>
            <person name="Becker A."/>
            <person name="Gohl D.M."/>
            <person name="Silverstein K.A.T."/>
            <person name="Koren S."/>
            <person name="Bechman K.B."/>
            <person name="Herman A."/>
            <person name="Abrahante J.E."/>
            <person name="Garbe J."/>
        </authorList>
    </citation>
    <scope>NUCLEOTIDE SEQUENCE</scope>
    <source>
        <strain evidence="3">Duluth1</strain>
        <tissue evidence="3">Whole animal</tissue>
    </source>
</reference>
<evidence type="ECO:0000259" key="2">
    <source>
        <dbReference type="Pfam" id="PF05378"/>
    </source>
</evidence>
<evidence type="ECO:0008006" key="5">
    <source>
        <dbReference type="Google" id="ProtNLM"/>
    </source>
</evidence>
<dbReference type="InterPro" id="IPR045079">
    <property type="entry name" value="Oxoprolinase-like"/>
</dbReference>
<dbReference type="AlphaFoldDB" id="A0A9D4IHE5"/>
<dbReference type="EMBL" id="JAIWYP010000009">
    <property type="protein sequence ID" value="KAH3772597.1"/>
    <property type="molecule type" value="Genomic_DNA"/>
</dbReference>
<keyword evidence="4" id="KW-1185">Reference proteome</keyword>
<feature type="domain" description="Hydantoinase A/oxoprolinase" evidence="1">
    <location>
        <begin position="202"/>
        <end position="469"/>
    </location>
</feature>
<proteinExistence type="predicted"/>
<evidence type="ECO:0000313" key="4">
    <source>
        <dbReference type="Proteomes" id="UP000828390"/>
    </source>
</evidence>
<dbReference type="InterPro" id="IPR043129">
    <property type="entry name" value="ATPase_NBD"/>
</dbReference>
<organism evidence="3 4">
    <name type="scientific">Dreissena polymorpha</name>
    <name type="common">Zebra mussel</name>
    <name type="synonym">Mytilus polymorpha</name>
    <dbReference type="NCBI Taxonomy" id="45954"/>
    <lineage>
        <taxon>Eukaryota</taxon>
        <taxon>Metazoa</taxon>
        <taxon>Spiralia</taxon>
        <taxon>Lophotrochozoa</taxon>
        <taxon>Mollusca</taxon>
        <taxon>Bivalvia</taxon>
        <taxon>Autobranchia</taxon>
        <taxon>Heteroconchia</taxon>
        <taxon>Euheterodonta</taxon>
        <taxon>Imparidentia</taxon>
        <taxon>Neoheterodontei</taxon>
        <taxon>Myida</taxon>
        <taxon>Dreissenoidea</taxon>
        <taxon>Dreissenidae</taxon>
        <taxon>Dreissena</taxon>
    </lineage>
</organism>
<protein>
    <recommendedName>
        <fullName evidence="5">Hydantoinase</fullName>
    </recommendedName>
</protein>
<dbReference type="Pfam" id="PF05378">
    <property type="entry name" value="Hydant_A_N"/>
    <property type="match status" value="1"/>
</dbReference>
<evidence type="ECO:0000313" key="3">
    <source>
        <dbReference type="EMBL" id="KAH3772597.1"/>
    </source>
</evidence>
<name>A0A9D4IHE5_DREPO</name>